<dbReference type="OrthoDB" id="9806951at2"/>
<dbReference type="KEGG" id="uam:UABAM_05496"/>
<feature type="domain" description="Helicase HerA central" evidence="1">
    <location>
        <begin position="344"/>
        <end position="553"/>
    </location>
</feature>
<organism evidence="4 5">
    <name type="scientific">Uabimicrobium amorphum</name>
    <dbReference type="NCBI Taxonomy" id="2596890"/>
    <lineage>
        <taxon>Bacteria</taxon>
        <taxon>Pseudomonadati</taxon>
        <taxon>Planctomycetota</taxon>
        <taxon>Candidatus Uabimicrobiia</taxon>
        <taxon>Candidatus Uabimicrobiales</taxon>
        <taxon>Candidatus Uabimicrobiaceae</taxon>
        <taxon>Candidatus Uabimicrobium</taxon>
    </lineage>
</organism>
<gene>
    <name evidence="4" type="ORF">UABAM_05496</name>
</gene>
<feature type="domain" description="DUF8128" evidence="3">
    <location>
        <begin position="27"/>
        <end position="303"/>
    </location>
</feature>
<evidence type="ECO:0000313" key="4">
    <source>
        <dbReference type="EMBL" id="BBM87093.1"/>
    </source>
</evidence>
<dbReference type="Pfam" id="PF26449">
    <property type="entry name" value="DUF8128"/>
    <property type="match status" value="1"/>
</dbReference>
<evidence type="ECO:0000313" key="5">
    <source>
        <dbReference type="Proteomes" id="UP000326354"/>
    </source>
</evidence>
<dbReference type="InterPro" id="IPR002789">
    <property type="entry name" value="HerA_central"/>
</dbReference>
<feature type="domain" description="TraD/TraG TraM recognition site" evidence="2">
    <location>
        <begin position="589"/>
        <end position="657"/>
    </location>
</feature>
<dbReference type="InterPro" id="IPR027417">
    <property type="entry name" value="P-loop_NTPase"/>
</dbReference>
<reference evidence="4 5" key="1">
    <citation type="submission" date="2019-08" db="EMBL/GenBank/DDBJ databases">
        <title>Complete genome sequence of Candidatus Uab amorphum.</title>
        <authorList>
            <person name="Shiratori T."/>
            <person name="Suzuki S."/>
            <person name="Kakizawa Y."/>
            <person name="Ishida K."/>
        </authorList>
    </citation>
    <scope>NUCLEOTIDE SEQUENCE [LARGE SCALE GENOMIC DNA]</scope>
    <source>
        <strain evidence="4 5">SRT547</strain>
    </source>
</reference>
<dbReference type="AlphaFoldDB" id="A0A5S9F6E0"/>
<keyword evidence="5" id="KW-1185">Reference proteome</keyword>
<dbReference type="EMBL" id="AP019860">
    <property type="protein sequence ID" value="BBM87093.1"/>
    <property type="molecule type" value="Genomic_DNA"/>
</dbReference>
<name>A0A5S9F6E0_UABAM</name>
<dbReference type="PANTHER" id="PTHR42957">
    <property type="entry name" value="HELICASE MJ1565-RELATED"/>
    <property type="match status" value="1"/>
</dbReference>
<dbReference type="Pfam" id="PF12696">
    <property type="entry name" value="TraG-D_C"/>
    <property type="match status" value="1"/>
</dbReference>
<accession>A0A5S9F6E0</accession>
<dbReference type="InterPro" id="IPR008571">
    <property type="entry name" value="HerA-like"/>
</dbReference>
<dbReference type="Proteomes" id="UP000326354">
    <property type="component" value="Chromosome"/>
</dbReference>
<evidence type="ECO:0000259" key="1">
    <source>
        <dbReference type="Pfam" id="PF01935"/>
    </source>
</evidence>
<evidence type="ECO:0000259" key="2">
    <source>
        <dbReference type="Pfam" id="PF12696"/>
    </source>
</evidence>
<dbReference type="InterPro" id="IPR058441">
    <property type="entry name" value="DUF8128"/>
</dbReference>
<dbReference type="SUPFAM" id="SSF52540">
    <property type="entry name" value="P-loop containing nucleoside triphosphate hydrolases"/>
    <property type="match status" value="1"/>
</dbReference>
<evidence type="ECO:0000259" key="3">
    <source>
        <dbReference type="Pfam" id="PF26449"/>
    </source>
</evidence>
<dbReference type="InterPro" id="IPR032689">
    <property type="entry name" value="TraG-D_C"/>
</dbReference>
<dbReference type="Gene3D" id="3.40.50.300">
    <property type="entry name" value="P-loop containing nucleotide triphosphate hydrolases"/>
    <property type="match status" value="2"/>
</dbReference>
<proteinExistence type="predicted"/>
<sequence length="735" mass="84714">MTYFYKIKIANHNQSPLVMEQVLSVLHGINEKTSFEVWSRKGEMFFAFHTKRKKLIKDLLEMHYPGVFIESKPDILQSDMEFLSCDLKLNENAIFPIRRYSQTADHFNRGWVNPFNTILPVMQQIRKDELLGLQVIFAPGTTTWYQRANDILQIHQFLSSLWLFERCLQSKNFFIFLCDNLWLLRIIMVIISRKSPRFLREDQIDHRNHNRESIYSAAQSKLSQLTFVVNIRLLHSKNQDSPKILHNLAGCFTQFNLPDFNSFTAGNAKTLSGRNTRNRKLYRKNVVLSVEELAGILSLPSAKETEEIRHLQKSRFRVLQGDFKCKNGIHIGNTLNDKPVRIEGRNTAIIGRSGSGKSTAALNMIYNFIQRNEGFAVVDPHGELIEAVAGIIPLDKHCILIDPADEEFPIAFNVLHSSRELAAQVVSGVGDTLSRIFSDSWGRRTDYFLRHALYCLCIAQKSILGIPQLFLNAAFRKQCIAQLSDPIAIAFWKNEYRTMSPKARRDAIDPILNKVGRFMQVPALRNILGQKENRIDFQDIMNSNKILLINLSKGLLGEDNAALLGSFFISRLQIAALERTKIKHKNRMPFHLVVDEVQNFKASIQSLATILSEGRKFKVQLTAIFQHLSQLNPILVDSILANAINLISYNVNHKDAQVLSPYFREITHDDLINLPPYHAYLRMIYEKHNNVCTFRNISIPQHKYKTKSTTRKYSRPRKEVEKEISKFFRNTFPIP</sequence>
<protein>
    <submittedName>
        <fullName evidence="4">Conjugal transfer protein TraG</fullName>
    </submittedName>
</protein>
<dbReference type="Pfam" id="PF01935">
    <property type="entry name" value="DUF87"/>
    <property type="match status" value="1"/>
</dbReference>
<dbReference type="PANTHER" id="PTHR42957:SF1">
    <property type="entry name" value="HELICASE MJ1565-RELATED"/>
    <property type="match status" value="1"/>
</dbReference>
<dbReference type="CDD" id="cd01127">
    <property type="entry name" value="TrwB_TraG_TraD_VirD4"/>
    <property type="match status" value="2"/>
</dbReference>